<dbReference type="InterPro" id="IPR007282">
    <property type="entry name" value="NOT2/3/5_C"/>
</dbReference>
<keyword evidence="4" id="KW-1185">Reference proteome</keyword>
<comment type="caution">
    <text evidence="3">The sequence shown here is derived from an EMBL/GenBank/DDBJ whole genome shotgun (WGS) entry which is preliminary data.</text>
</comment>
<dbReference type="EMBL" id="BQXS01011591">
    <property type="protein sequence ID" value="GKT14424.1"/>
    <property type="molecule type" value="Genomic_DNA"/>
</dbReference>
<dbReference type="Pfam" id="PF04153">
    <property type="entry name" value="NOT2_3_5_C"/>
    <property type="match status" value="1"/>
</dbReference>
<feature type="region of interest" description="Disordered" evidence="1">
    <location>
        <begin position="16"/>
        <end position="55"/>
    </location>
</feature>
<reference evidence="3" key="1">
    <citation type="submission" date="2022-03" db="EMBL/GenBank/DDBJ databases">
        <title>Draft genome sequence of Aduncisulcus paluster, a free-living microaerophilic Fornicata.</title>
        <authorList>
            <person name="Yuyama I."/>
            <person name="Kume K."/>
            <person name="Tamura T."/>
            <person name="Inagaki Y."/>
            <person name="Hashimoto T."/>
        </authorList>
    </citation>
    <scope>NUCLEOTIDE SEQUENCE</scope>
    <source>
        <strain evidence="3">NY0171</strain>
    </source>
</reference>
<dbReference type="InterPro" id="IPR038635">
    <property type="entry name" value="CCR4-NOT_su2/3/5_C_sf"/>
</dbReference>
<accession>A0ABQ5JS16</accession>
<gene>
    <name evidence="3" type="ORF">ADUPG1_010482</name>
</gene>
<proteinExistence type="predicted"/>
<organism evidence="3 4">
    <name type="scientific">Aduncisulcus paluster</name>
    <dbReference type="NCBI Taxonomy" id="2918883"/>
    <lineage>
        <taxon>Eukaryota</taxon>
        <taxon>Metamonada</taxon>
        <taxon>Carpediemonas-like organisms</taxon>
        <taxon>Aduncisulcus</taxon>
    </lineage>
</organism>
<evidence type="ECO:0000313" key="4">
    <source>
        <dbReference type="Proteomes" id="UP001057375"/>
    </source>
</evidence>
<dbReference type="Proteomes" id="UP001057375">
    <property type="component" value="Unassembled WGS sequence"/>
</dbReference>
<feature type="compositionally biased region" description="Polar residues" evidence="1">
    <location>
        <begin position="35"/>
        <end position="55"/>
    </location>
</feature>
<name>A0ABQ5JS16_9EUKA</name>
<sequence>MRPSYPPMMSHPMYYGVNPSDLPSQQHFHQRQQHPAHSSQNSQRGDNQKQFKITKSRTYPKYGIGEFFMLIQPDQAKTEQYRIRIGYSDKDLGISGPPGSVLKRIGNAFGKVTQTIPKGLSMSDPAFKSAQPCIIDPDVSKIPIATLVYQFFTLIGNRRQLVAAKELYKRGLRFVRNRNVWIFKPDGPPLEQSSGVCVVQMYDIKQWNFVPIEIDLRTTIIEGPPKFE</sequence>
<evidence type="ECO:0000259" key="2">
    <source>
        <dbReference type="Pfam" id="PF04153"/>
    </source>
</evidence>
<dbReference type="Gene3D" id="2.30.30.1020">
    <property type="entry name" value="CCR4-NOT complex subunit 2/3/5, C-terminal domain"/>
    <property type="match status" value="1"/>
</dbReference>
<evidence type="ECO:0000313" key="3">
    <source>
        <dbReference type="EMBL" id="GKT14424.1"/>
    </source>
</evidence>
<feature type="domain" description="NOT2/NOT3/NOT5 C-terminal" evidence="2">
    <location>
        <begin position="138"/>
        <end position="186"/>
    </location>
</feature>
<protein>
    <recommendedName>
        <fullName evidence="2">NOT2/NOT3/NOT5 C-terminal domain-containing protein</fullName>
    </recommendedName>
</protein>
<evidence type="ECO:0000256" key="1">
    <source>
        <dbReference type="SAM" id="MobiDB-lite"/>
    </source>
</evidence>